<dbReference type="InterPro" id="IPR012295">
    <property type="entry name" value="TBP_dom_sf"/>
</dbReference>
<comment type="subcellular location">
    <subcellularLocation>
        <location evidence="1">Nucleus</location>
    </subcellularLocation>
</comment>
<keyword evidence="5" id="KW-0539">Nucleus</keyword>
<reference evidence="7" key="1">
    <citation type="submission" date="2021-05" db="EMBL/GenBank/DDBJ databases">
        <title>The genome of the haptophyte Pavlova lutheri (Diacronema luteri, Pavlovales) - a model for lipid biosynthesis in eukaryotic algae.</title>
        <authorList>
            <person name="Hulatt C.J."/>
            <person name="Posewitz M.C."/>
        </authorList>
    </citation>
    <scope>NUCLEOTIDE SEQUENCE</scope>
    <source>
        <strain evidence="7">NIVA-4/92</strain>
    </source>
</reference>
<dbReference type="InterPro" id="IPR033710">
    <property type="entry name" value="TBP_eukaryotic"/>
</dbReference>
<feature type="compositionally biased region" description="Polar residues" evidence="6">
    <location>
        <begin position="29"/>
        <end position="40"/>
    </location>
</feature>
<name>A0A8J5XES8_DIALT</name>
<dbReference type="SUPFAM" id="SSF55945">
    <property type="entry name" value="TATA-box binding protein-like"/>
    <property type="match status" value="2"/>
</dbReference>
<keyword evidence="3" id="KW-0238">DNA-binding</keyword>
<evidence type="ECO:0000256" key="6">
    <source>
        <dbReference type="SAM" id="MobiDB-lite"/>
    </source>
</evidence>
<sequence length="264" mass="28765">MDGAAAAGAAQRHEHTQAAARQAAGVFDTQPTQPHASEQRASQPQPSQPASADAVQRAPVMGSALGVPFIAGTTPFDVDRARHPSGIVPVVQNVVATVNLGCQLELKKIALHARNAEYNPKRFTAVIMRLLEPKTTALIFASGKIVVTGAKSEEAVRLAARKFARIIQKLDFPARFTEFKVQNVVASCDVRFAIRLEGLAANHGHFSSYEPELFPGLIYRHQNPKVVLLIFVSGKVVLTGAKDRNDVYTAFENMYNVLKLFRKQ</sequence>
<dbReference type="InterPro" id="IPR030491">
    <property type="entry name" value="TBP_CS"/>
</dbReference>
<dbReference type="OrthoDB" id="2127950at2759"/>
<keyword evidence="8" id="KW-1185">Reference proteome</keyword>
<dbReference type="OMA" id="NCEYEPE"/>
<evidence type="ECO:0000256" key="2">
    <source>
        <dbReference type="ARBA" id="ARBA00005560"/>
    </source>
</evidence>
<dbReference type="GO" id="GO:0003677">
    <property type="term" value="F:DNA binding"/>
    <property type="evidence" value="ECO:0007669"/>
    <property type="project" value="UniProtKB-KW"/>
</dbReference>
<organism evidence="7 8">
    <name type="scientific">Diacronema lutheri</name>
    <name type="common">Unicellular marine alga</name>
    <name type="synonym">Monochrysis lutheri</name>
    <dbReference type="NCBI Taxonomy" id="2081491"/>
    <lineage>
        <taxon>Eukaryota</taxon>
        <taxon>Haptista</taxon>
        <taxon>Haptophyta</taxon>
        <taxon>Pavlovophyceae</taxon>
        <taxon>Pavlovales</taxon>
        <taxon>Pavlovaceae</taxon>
        <taxon>Diacronema</taxon>
    </lineage>
</organism>
<dbReference type="GO" id="GO:0005634">
    <property type="term" value="C:nucleus"/>
    <property type="evidence" value="ECO:0007669"/>
    <property type="project" value="UniProtKB-SubCell"/>
</dbReference>
<comment type="similarity">
    <text evidence="2">Belongs to the TBP family.</text>
</comment>
<dbReference type="GO" id="GO:0006352">
    <property type="term" value="P:DNA-templated transcription initiation"/>
    <property type="evidence" value="ECO:0007669"/>
    <property type="project" value="InterPro"/>
</dbReference>
<gene>
    <name evidence="7" type="ORF">KFE25_002940</name>
</gene>
<proteinExistence type="inferred from homology"/>
<evidence type="ECO:0000256" key="5">
    <source>
        <dbReference type="ARBA" id="ARBA00023242"/>
    </source>
</evidence>
<evidence type="ECO:0008006" key="9">
    <source>
        <dbReference type="Google" id="ProtNLM"/>
    </source>
</evidence>
<dbReference type="Pfam" id="PF00352">
    <property type="entry name" value="TBP"/>
    <property type="match status" value="2"/>
</dbReference>
<feature type="region of interest" description="Disordered" evidence="6">
    <location>
        <begin position="1"/>
        <end position="57"/>
    </location>
</feature>
<feature type="compositionally biased region" description="Low complexity" evidence="6">
    <location>
        <begin position="41"/>
        <end position="52"/>
    </location>
</feature>
<dbReference type="FunFam" id="3.30.310.10:FF:000002">
    <property type="entry name" value="TATA-box-binding protein 2"/>
    <property type="match status" value="1"/>
</dbReference>
<evidence type="ECO:0000313" key="8">
    <source>
        <dbReference type="Proteomes" id="UP000751190"/>
    </source>
</evidence>
<dbReference type="PROSITE" id="PS00351">
    <property type="entry name" value="TFIID"/>
    <property type="match status" value="1"/>
</dbReference>
<dbReference type="AlphaFoldDB" id="A0A8J5XES8"/>
<evidence type="ECO:0000256" key="1">
    <source>
        <dbReference type="ARBA" id="ARBA00004123"/>
    </source>
</evidence>
<dbReference type="Proteomes" id="UP000751190">
    <property type="component" value="Unassembled WGS sequence"/>
</dbReference>
<accession>A0A8J5XES8</accession>
<dbReference type="Gene3D" id="3.30.310.10">
    <property type="entry name" value="TATA-Binding Protein"/>
    <property type="match status" value="2"/>
</dbReference>
<dbReference type="CDD" id="cd04516">
    <property type="entry name" value="TBP_eukaryotes"/>
    <property type="match status" value="1"/>
</dbReference>
<keyword evidence="4" id="KW-0804">Transcription</keyword>
<dbReference type="PANTHER" id="PTHR10126">
    <property type="entry name" value="TATA-BOX BINDING PROTEIN"/>
    <property type="match status" value="1"/>
</dbReference>
<dbReference type="PRINTS" id="PR00686">
    <property type="entry name" value="TIFACTORIID"/>
</dbReference>
<feature type="compositionally biased region" description="Low complexity" evidence="6">
    <location>
        <begin position="1"/>
        <end position="10"/>
    </location>
</feature>
<dbReference type="EMBL" id="JAGTXO010000010">
    <property type="protein sequence ID" value="KAG8465633.1"/>
    <property type="molecule type" value="Genomic_DNA"/>
</dbReference>
<dbReference type="InterPro" id="IPR000814">
    <property type="entry name" value="TBP"/>
</dbReference>
<evidence type="ECO:0000313" key="7">
    <source>
        <dbReference type="EMBL" id="KAG8465633.1"/>
    </source>
</evidence>
<evidence type="ECO:0000256" key="4">
    <source>
        <dbReference type="ARBA" id="ARBA00023163"/>
    </source>
</evidence>
<evidence type="ECO:0000256" key="3">
    <source>
        <dbReference type="ARBA" id="ARBA00023125"/>
    </source>
</evidence>
<dbReference type="HAMAP" id="MF_00408">
    <property type="entry name" value="TATA_bind_prot_arch"/>
    <property type="match status" value="1"/>
</dbReference>
<protein>
    <recommendedName>
        <fullName evidence="9">TATA-box-binding protein</fullName>
    </recommendedName>
</protein>
<comment type="caution">
    <text evidence="7">The sequence shown here is derived from an EMBL/GenBank/DDBJ whole genome shotgun (WGS) entry which is preliminary data.</text>
</comment>
<dbReference type="FunFam" id="3.30.310.10:FF:000001">
    <property type="entry name" value="TATA-box-binding protein 2"/>
    <property type="match status" value="1"/>
</dbReference>